<reference evidence="1 2" key="1">
    <citation type="submission" date="2018-11" db="EMBL/GenBank/DDBJ databases">
        <title>Genomic profiling of Staphylococcus species from a Poultry farm system in KwaZulu-Natal, South Africa.</title>
        <authorList>
            <person name="Amoako D.G."/>
            <person name="Somboro A.M."/>
            <person name="Abia A.L.K."/>
            <person name="Bester L.A."/>
            <person name="Essack S.Y."/>
        </authorList>
    </citation>
    <scope>NUCLEOTIDE SEQUENCE [LARGE SCALE GENOMIC DNA]</scope>
    <source>
        <strain evidence="1 2">SA11</strain>
    </source>
</reference>
<sequence>MFIIMLIILAAAGFVIQYGLGFLQIKHFTKHYTELRSKGRVAIGRRPSIFKAGTLVLLQLNNKNEIEDARYMQGVTVFSKIKKLKGLEGKKIKKLKDTDLTNYNKLLIKAILDAQHTFNVIQNGGTIEKIPSPIMKVVNKVNRLFKNERGLKNGLHR</sequence>
<dbReference type="EMBL" id="RQTE01000370">
    <property type="protein sequence ID" value="RZH99965.1"/>
    <property type="molecule type" value="Genomic_DNA"/>
</dbReference>
<proteinExistence type="predicted"/>
<dbReference type="RefSeq" id="WP_130135828.1">
    <property type="nucleotide sequence ID" value="NZ_RQTE01000370.1"/>
</dbReference>
<accession>A0A4Q7CLF5</accession>
<evidence type="ECO:0000313" key="2">
    <source>
        <dbReference type="Proteomes" id="UP000293854"/>
    </source>
</evidence>
<evidence type="ECO:0000313" key="1">
    <source>
        <dbReference type="EMBL" id="RZH99965.1"/>
    </source>
</evidence>
<protein>
    <submittedName>
        <fullName evidence="1">Transcriptional regulator</fullName>
    </submittedName>
</protein>
<dbReference type="InterPro" id="IPR009693">
    <property type="entry name" value="Glucitol_operon_activator"/>
</dbReference>
<name>A0A4Q7CLF5_9STAP</name>
<dbReference type="Pfam" id="PF06923">
    <property type="entry name" value="GutM"/>
    <property type="match status" value="1"/>
</dbReference>
<gene>
    <name evidence="1" type="ORF">EIG99_12860</name>
</gene>
<dbReference type="PIRSF" id="PIRSF011474">
    <property type="entry name" value="Glucitol_operon_activator"/>
    <property type="match status" value="1"/>
</dbReference>
<dbReference type="AlphaFoldDB" id="A0A4Q7CLF5"/>
<dbReference type="Proteomes" id="UP000293854">
    <property type="component" value="Unassembled WGS sequence"/>
</dbReference>
<organism evidence="1 2">
    <name type="scientific">Staphylococcus condimenti</name>
    <dbReference type="NCBI Taxonomy" id="70255"/>
    <lineage>
        <taxon>Bacteria</taxon>
        <taxon>Bacillati</taxon>
        <taxon>Bacillota</taxon>
        <taxon>Bacilli</taxon>
        <taxon>Bacillales</taxon>
        <taxon>Staphylococcaceae</taxon>
        <taxon>Staphylococcus</taxon>
    </lineage>
</organism>
<comment type="caution">
    <text evidence="1">The sequence shown here is derived from an EMBL/GenBank/DDBJ whole genome shotgun (WGS) entry which is preliminary data.</text>
</comment>